<organism evidence="2 3">
    <name type="scientific">Candidatus Microbacterium phytovorans</name>
    <dbReference type="NCBI Taxonomy" id="3121374"/>
    <lineage>
        <taxon>Bacteria</taxon>
        <taxon>Bacillati</taxon>
        <taxon>Actinomycetota</taxon>
        <taxon>Actinomycetes</taxon>
        <taxon>Micrococcales</taxon>
        <taxon>Microbacteriaceae</taxon>
        <taxon>Microbacterium</taxon>
    </lineage>
</organism>
<gene>
    <name evidence="2" type="ORF">P0Y48_10610</name>
</gene>
<dbReference type="Proteomes" id="UP001213972">
    <property type="component" value="Chromosome"/>
</dbReference>
<dbReference type="EMBL" id="CP119321">
    <property type="protein sequence ID" value="WEK12913.1"/>
    <property type="molecule type" value="Genomic_DNA"/>
</dbReference>
<accession>A0AAJ5W120</accession>
<dbReference type="Gene3D" id="3.40.630.30">
    <property type="match status" value="1"/>
</dbReference>
<reference evidence="2" key="1">
    <citation type="submission" date="2023-03" db="EMBL/GenBank/DDBJ databases">
        <title>Andean soil-derived lignocellulolytic bacterial consortium as a source of novel taxa and putative plastic-active enzymes.</title>
        <authorList>
            <person name="Diaz-Garcia L."/>
            <person name="Chuvochina M."/>
            <person name="Feuerriegel G."/>
            <person name="Bunk B."/>
            <person name="Sproer C."/>
            <person name="Streit W.R."/>
            <person name="Rodriguez L.M."/>
            <person name="Overmann J."/>
            <person name="Jimenez D.J."/>
        </authorList>
    </citation>
    <scope>NUCLEOTIDE SEQUENCE</scope>
    <source>
        <strain evidence="2">MAG 4610</strain>
    </source>
</reference>
<dbReference type="SUPFAM" id="SSF55729">
    <property type="entry name" value="Acyl-CoA N-acyltransferases (Nat)"/>
    <property type="match status" value="1"/>
</dbReference>
<dbReference type="AlphaFoldDB" id="A0AAJ5W120"/>
<dbReference type="InterPro" id="IPR038764">
    <property type="entry name" value="GNAT_N_AcTrfase_prd"/>
</dbReference>
<sequence length="242" mass="26594">MADFEDATAPEGIEIRALETVEQVFAASEVLSQVWGGDRTGMPPNLLRALAHSGNYAVGLYDGERMIGASVAFFAAPASRSMHSHITGVLDGYRSQGLGRVLKQHQRAWAFARDVGHITWTFDPLVARNASFNLRVLGARVTEYLTDHYGAMDDGVNRGDESDRLMTSWALAAPAPIPAEETVVTTVAIPRDIERLRRDDPAEALEWRYRVRDAFGGLLDDGFVVVGFDERGYLFSRGPAKP</sequence>
<dbReference type="InterPro" id="IPR016181">
    <property type="entry name" value="Acyl_CoA_acyltransferase"/>
</dbReference>
<protein>
    <submittedName>
        <fullName evidence="2">GNAT family N-acetyltransferase</fullName>
    </submittedName>
</protein>
<evidence type="ECO:0000259" key="1">
    <source>
        <dbReference type="PROSITE" id="PS51186"/>
    </source>
</evidence>
<evidence type="ECO:0000313" key="2">
    <source>
        <dbReference type="EMBL" id="WEK12913.1"/>
    </source>
</evidence>
<dbReference type="PANTHER" id="PTHR41700">
    <property type="entry name" value="GCN5-RELATED N-ACETYLTRANSFERASE"/>
    <property type="match status" value="1"/>
</dbReference>
<proteinExistence type="predicted"/>
<dbReference type="GO" id="GO:0016747">
    <property type="term" value="F:acyltransferase activity, transferring groups other than amino-acyl groups"/>
    <property type="evidence" value="ECO:0007669"/>
    <property type="project" value="InterPro"/>
</dbReference>
<evidence type="ECO:0000313" key="3">
    <source>
        <dbReference type="Proteomes" id="UP001213972"/>
    </source>
</evidence>
<dbReference type="PANTHER" id="PTHR41700:SF1">
    <property type="entry name" value="N-ACETYLTRANSFERASE DOMAIN-CONTAINING PROTEIN"/>
    <property type="match status" value="1"/>
</dbReference>
<feature type="domain" description="N-acetyltransferase" evidence="1">
    <location>
        <begin position="13"/>
        <end position="159"/>
    </location>
</feature>
<dbReference type="InterPro" id="IPR000182">
    <property type="entry name" value="GNAT_dom"/>
</dbReference>
<dbReference type="PROSITE" id="PS51186">
    <property type="entry name" value="GNAT"/>
    <property type="match status" value="1"/>
</dbReference>
<name>A0AAJ5W120_9MICO</name>